<protein>
    <recommendedName>
        <fullName evidence="1">Calcineurin-like phosphoesterase domain-containing protein</fullName>
    </recommendedName>
</protein>
<sequence>MKILIFSDLHLHQWNYGSTLIEGMNSRLLDGFNVMKQIAEYINDHPVDACVFGGDLFHTHGKIDSAVLKVAYEGMSMIHDSLSRQFNMLVLVGNHDTSDKSMKVHNLHWMKALGINVVDKPLHIGMIAYTPRTPNRRPNRKKKIKCPKCGRKLKPRIRECHDPGCW</sequence>
<reference evidence="2" key="1">
    <citation type="journal article" date="2015" name="Nature">
        <title>Complex archaea that bridge the gap between prokaryotes and eukaryotes.</title>
        <authorList>
            <person name="Spang A."/>
            <person name="Saw J.H."/>
            <person name="Jorgensen S.L."/>
            <person name="Zaremba-Niedzwiedzka K."/>
            <person name="Martijn J."/>
            <person name="Lind A.E."/>
            <person name="van Eijk R."/>
            <person name="Schleper C."/>
            <person name="Guy L."/>
            <person name="Ettema T.J."/>
        </authorList>
    </citation>
    <scope>NUCLEOTIDE SEQUENCE</scope>
</reference>
<evidence type="ECO:0000313" key="2">
    <source>
        <dbReference type="EMBL" id="KKK71424.1"/>
    </source>
</evidence>
<dbReference type="PANTHER" id="PTHR30337:SF0">
    <property type="entry name" value="NUCLEASE SBCCD SUBUNIT D"/>
    <property type="match status" value="1"/>
</dbReference>
<feature type="domain" description="Calcineurin-like phosphoesterase" evidence="1">
    <location>
        <begin position="1"/>
        <end position="102"/>
    </location>
</feature>
<organism evidence="2">
    <name type="scientific">marine sediment metagenome</name>
    <dbReference type="NCBI Taxonomy" id="412755"/>
    <lineage>
        <taxon>unclassified sequences</taxon>
        <taxon>metagenomes</taxon>
        <taxon>ecological metagenomes</taxon>
    </lineage>
</organism>
<dbReference type="Gene3D" id="3.60.21.10">
    <property type="match status" value="1"/>
</dbReference>
<evidence type="ECO:0000259" key="1">
    <source>
        <dbReference type="Pfam" id="PF00149"/>
    </source>
</evidence>
<dbReference type="Pfam" id="PF00149">
    <property type="entry name" value="Metallophos"/>
    <property type="match status" value="1"/>
</dbReference>
<name>A0A0F8ZYH1_9ZZZZ</name>
<dbReference type="InterPro" id="IPR050535">
    <property type="entry name" value="DNA_Repair-Maintenance_Comp"/>
</dbReference>
<dbReference type="EMBL" id="LAZR01057740">
    <property type="protein sequence ID" value="KKK71424.1"/>
    <property type="molecule type" value="Genomic_DNA"/>
</dbReference>
<dbReference type="InterPro" id="IPR029052">
    <property type="entry name" value="Metallo-depent_PP-like"/>
</dbReference>
<accession>A0A0F8ZYH1</accession>
<dbReference type="AlphaFoldDB" id="A0A0F8ZYH1"/>
<comment type="caution">
    <text evidence="2">The sequence shown here is derived from an EMBL/GenBank/DDBJ whole genome shotgun (WGS) entry which is preliminary data.</text>
</comment>
<feature type="non-terminal residue" evidence="2">
    <location>
        <position position="166"/>
    </location>
</feature>
<dbReference type="SUPFAM" id="SSF56300">
    <property type="entry name" value="Metallo-dependent phosphatases"/>
    <property type="match status" value="1"/>
</dbReference>
<dbReference type="InterPro" id="IPR004843">
    <property type="entry name" value="Calcineurin-like_PHP"/>
</dbReference>
<dbReference type="GO" id="GO:0016787">
    <property type="term" value="F:hydrolase activity"/>
    <property type="evidence" value="ECO:0007669"/>
    <property type="project" value="InterPro"/>
</dbReference>
<dbReference type="PANTHER" id="PTHR30337">
    <property type="entry name" value="COMPONENT OF ATP-DEPENDENT DSDNA EXONUCLEASE"/>
    <property type="match status" value="1"/>
</dbReference>
<gene>
    <name evidence="2" type="ORF">LCGC14_2914060</name>
</gene>
<proteinExistence type="predicted"/>